<organism evidence="1 2">
    <name type="scientific">Dryococelus australis</name>
    <dbReference type="NCBI Taxonomy" id="614101"/>
    <lineage>
        <taxon>Eukaryota</taxon>
        <taxon>Metazoa</taxon>
        <taxon>Ecdysozoa</taxon>
        <taxon>Arthropoda</taxon>
        <taxon>Hexapoda</taxon>
        <taxon>Insecta</taxon>
        <taxon>Pterygota</taxon>
        <taxon>Neoptera</taxon>
        <taxon>Polyneoptera</taxon>
        <taxon>Phasmatodea</taxon>
        <taxon>Verophasmatodea</taxon>
        <taxon>Anareolatae</taxon>
        <taxon>Phasmatidae</taxon>
        <taxon>Eurycanthinae</taxon>
        <taxon>Dryococelus</taxon>
    </lineage>
</organism>
<keyword evidence="2" id="KW-1185">Reference proteome</keyword>
<evidence type="ECO:0000313" key="1">
    <source>
        <dbReference type="EMBL" id="KAJ8868256.1"/>
    </source>
</evidence>
<accession>A0ABQ9G9Q8</accession>
<sequence length="92" mass="10243">MATIRSIVWAESDAELLLLQFKLFLPNALVECQKKVRSLQKGDSTFPGISSSPSLSGYMKGSMYNASTDFHSTKVTAYPFINLVPWNLSTYC</sequence>
<protein>
    <submittedName>
        <fullName evidence="1">Uncharacterized protein</fullName>
    </submittedName>
</protein>
<gene>
    <name evidence="1" type="ORF">PR048_029772</name>
</gene>
<comment type="caution">
    <text evidence="1">The sequence shown here is derived from an EMBL/GenBank/DDBJ whole genome shotgun (WGS) entry which is preliminary data.</text>
</comment>
<reference evidence="1 2" key="1">
    <citation type="submission" date="2023-02" db="EMBL/GenBank/DDBJ databases">
        <title>LHISI_Scaffold_Assembly.</title>
        <authorList>
            <person name="Stuart O.P."/>
            <person name="Cleave R."/>
            <person name="Magrath M.J.L."/>
            <person name="Mikheyev A.S."/>
        </authorList>
    </citation>
    <scope>NUCLEOTIDE SEQUENCE [LARGE SCALE GENOMIC DNA]</scope>
    <source>
        <strain evidence="1">Daus_M_001</strain>
        <tissue evidence="1">Leg muscle</tissue>
    </source>
</reference>
<dbReference type="EMBL" id="JARBHB010000014">
    <property type="protein sequence ID" value="KAJ8868256.1"/>
    <property type="molecule type" value="Genomic_DNA"/>
</dbReference>
<proteinExistence type="predicted"/>
<name>A0ABQ9G9Q8_9NEOP</name>
<evidence type="ECO:0000313" key="2">
    <source>
        <dbReference type="Proteomes" id="UP001159363"/>
    </source>
</evidence>
<dbReference type="Proteomes" id="UP001159363">
    <property type="component" value="Chromosome 13"/>
</dbReference>